<keyword evidence="1 4" id="KW-0808">Transferase</keyword>
<name>A0A3R9YXN1_9ENTE</name>
<dbReference type="AlphaFoldDB" id="A0A3R9YXN1"/>
<proteinExistence type="predicted"/>
<dbReference type="Pfam" id="PF00583">
    <property type="entry name" value="Acetyltransf_1"/>
    <property type="match status" value="1"/>
</dbReference>
<dbReference type="PANTHER" id="PTHR43877:SF2">
    <property type="entry name" value="AMINOALKYLPHOSPHONATE N-ACETYLTRANSFERASE-RELATED"/>
    <property type="match status" value="1"/>
</dbReference>
<organism evidence="4 5">
    <name type="scientific">Vagococcus humatus</name>
    <dbReference type="NCBI Taxonomy" id="1889241"/>
    <lineage>
        <taxon>Bacteria</taxon>
        <taxon>Bacillati</taxon>
        <taxon>Bacillota</taxon>
        <taxon>Bacilli</taxon>
        <taxon>Lactobacillales</taxon>
        <taxon>Enterococcaceae</taxon>
        <taxon>Vagococcus</taxon>
    </lineage>
</organism>
<dbReference type="PANTHER" id="PTHR43877">
    <property type="entry name" value="AMINOALKYLPHOSPHONATE N-ACETYLTRANSFERASE-RELATED-RELATED"/>
    <property type="match status" value="1"/>
</dbReference>
<dbReference type="InterPro" id="IPR016181">
    <property type="entry name" value="Acyl_CoA_acyltransferase"/>
</dbReference>
<dbReference type="InterPro" id="IPR000182">
    <property type="entry name" value="GNAT_dom"/>
</dbReference>
<dbReference type="EMBL" id="PXZH01000001">
    <property type="protein sequence ID" value="RST89819.1"/>
    <property type="molecule type" value="Genomic_DNA"/>
</dbReference>
<dbReference type="SUPFAM" id="SSF55729">
    <property type="entry name" value="Acyl-CoA N-acyltransferases (Nat)"/>
    <property type="match status" value="1"/>
</dbReference>
<evidence type="ECO:0000313" key="4">
    <source>
        <dbReference type="EMBL" id="RST89819.1"/>
    </source>
</evidence>
<evidence type="ECO:0000259" key="3">
    <source>
        <dbReference type="PROSITE" id="PS51186"/>
    </source>
</evidence>
<dbReference type="CDD" id="cd04301">
    <property type="entry name" value="NAT_SF"/>
    <property type="match status" value="1"/>
</dbReference>
<dbReference type="GO" id="GO:0016747">
    <property type="term" value="F:acyltransferase activity, transferring groups other than amino-acyl groups"/>
    <property type="evidence" value="ECO:0007669"/>
    <property type="project" value="InterPro"/>
</dbReference>
<gene>
    <name evidence="4" type="ORF">C7P63_01695</name>
</gene>
<dbReference type="InterPro" id="IPR050832">
    <property type="entry name" value="Bact_Acetyltransf"/>
</dbReference>
<evidence type="ECO:0000256" key="2">
    <source>
        <dbReference type="ARBA" id="ARBA00023315"/>
    </source>
</evidence>
<dbReference type="Gene3D" id="3.40.630.30">
    <property type="match status" value="1"/>
</dbReference>
<evidence type="ECO:0000256" key="1">
    <source>
        <dbReference type="ARBA" id="ARBA00022679"/>
    </source>
</evidence>
<dbReference type="Proteomes" id="UP000277864">
    <property type="component" value="Unassembled WGS sequence"/>
</dbReference>
<protein>
    <submittedName>
        <fullName evidence="4">GNAT family N-acetyltransferase</fullName>
    </submittedName>
</protein>
<sequence>MAATYVRLATLADLPQIMTIIAEAKELLKEDGSSQWQDGEPSRDTLQEDIHLQHCYLLVVGSQIAGVAALVTEPDPNYQQIAGEGWQKQGPYATIHRIAISPSFKGQHLGRYFFSNLLTLAYQKGFRQMRIDTHEMNIRMQSLIQAFGFSYQGIIYVSPNPEGKRLAYELSL</sequence>
<keyword evidence="5" id="KW-1185">Reference proteome</keyword>
<evidence type="ECO:0000313" key="5">
    <source>
        <dbReference type="Proteomes" id="UP000277864"/>
    </source>
</evidence>
<dbReference type="PROSITE" id="PS51186">
    <property type="entry name" value="GNAT"/>
    <property type="match status" value="1"/>
</dbReference>
<keyword evidence="2" id="KW-0012">Acyltransferase</keyword>
<feature type="domain" description="N-acetyltransferase" evidence="3">
    <location>
        <begin position="4"/>
        <end position="172"/>
    </location>
</feature>
<accession>A0A3R9YXN1</accession>
<comment type="caution">
    <text evidence="4">The sequence shown here is derived from an EMBL/GenBank/DDBJ whole genome shotgun (WGS) entry which is preliminary data.</text>
</comment>
<dbReference type="OrthoDB" id="9796381at2"/>
<dbReference type="RefSeq" id="WP_125942429.1">
    <property type="nucleotide sequence ID" value="NZ_PXZH01000001.1"/>
</dbReference>
<reference evidence="4 5" key="1">
    <citation type="submission" date="2018-03" db="EMBL/GenBank/DDBJ databases">
        <authorList>
            <person name="Gulvik C.A."/>
        </authorList>
    </citation>
    <scope>NUCLEOTIDE SEQUENCE [LARGE SCALE GENOMIC DNA]</scope>
    <source>
        <strain evidence="4 5">JCM 31581</strain>
    </source>
</reference>